<dbReference type="RefSeq" id="WP_187027478.1">
    <property type="nucleotide sequence ID" value="NZ_JACRUP010000043.1"/>
</dbReference>
<accession>A0A9X0RDL7</accession>
<organism evidence="1 2">
    <name type="scientific">Vibrio metschnikovii</name>
    <dbReference type="NCBI Taxonomy" id="28172"/>
    <lineage>
        <taxon>Bacteria</taxon>
        <taxon>Pseudomonadati</taxon>
        <taxon>Pseudomonadota</taxon>
        <taxon>Gammaproteobacteria</taxon>
        <taxon>Vibrionales</taxon>
        <taxon>Vibrionaceae</taxon>
        <taxon>Vibrio</taxon>
    </lineage>
</organism>
<dbReference type="EMBL" id="JACRUP010000043">
    <property type="protein sequence ID" value="MBC5853388.1"/>
    <property type="molecule type" value="Genomic_DNA"/>
</dbReference>
<proteinExistence type="predicted"/>
<evidence type="ECO:0000313" key="2">
    <source>
        <dbReference type="Proteomes" id="UP000615796"/>
    </source>
</evidence>
<dbReference type="Proteomes" id="UP000615796">
    <property type="component" value="Unassembled WGS sequence"/>
</dbReference>
<name>A0A9X0RDL7_VIBME</name>
<sequence>MKIRTEDLQRKYDILVSALSQCTHHNKTMNEKRMIATKAMLEVDPNFSDEENADKELVVGFLALNNIMINPMSADSASDLARKSLRQMMPNWAYEFGRDAFENVPRKLVDLLEQLEDLSWHNDALPRFCIADLGNERHWEIVVGYYNESDSENEFIFDVCYFGGFNLESVQNKEIRQKLGLPLNCGVFGTKGNVTQESFEIMIQFIENFCLADKKENFLAIVSEYQHDDEE</sequence>
<reference evidence="1" key="1">
    <citation type="submission" date="2020-08" db="EMBL/GenBank/DDBJ databases">
        <title>Genome Sequencing and Pan-Genome Analysis of Migratory bird Vibrio Strains, Inner Mongolia.</title>
        <authorList>
            <person name="Zheng L."/>
        </authorList>
    </citation>
    <scope>NUCLEOTIDE SEQUENCE</scope>
    <source>
        <strain evidence="1">M13F</strain>
    </source>
</reference>
<comment type="caution">
    <text evidence="1">The sequence shown here is derived from an EMBL/GenBank/DDBJ whole genome shotgun (WGS) entry which is preliminary data.</text>
</comment>
<dbReference type="AlphaFoldDB" id="A0A9X0RDL7"/>
<keyword evidence="2" id="KW-1185">Reference proteome</keyword>
<gene>
    <name evidence="1" type="ORF">H8Q88_21200</name>
</gene>
<protein>
    <submittedName>
        <fullName evidence="1">Uncharacterized protein</fullName>
    </submittedName>
</protein>
<evidence type="ECO:0000313" key="1">
    <source>
        <dbReference type="EMBL" id="MBC5853388.1"/>
    </source>
</evidence>